<keyword evidence="1" id="KW-0472">Membrane</keyword>
<accession>A0ABR3WYD5</accession>
<proteinExistence type="predicted"/>
<keyword evidence="1" id="KW-1133">Transmembrane helix</keyword>
<evidence type="ECO:0000313" key="2">
    <source>
        <dbReference type="EMBL" id="KAL1868704.1"/>
    </source>
</evidence>
<reference evidence="2 3" key="1">
    <citation type="journal article" date="2024" name="IMA Fungus">
        <title>IMA Genome - F19 : A genome assembly and annotation guide to empower mycologists, including annotated draft genome sequences of Ceratocystis pirilliformis, Diaporthe australafricana, Fusarium ophioides, Paecilomyces lecythidis, and Sporothrix stenoceras.</title>
        <authorList>
            <person name="Aylward J."/>
            <person name="Wilson A.M."/>
            <person name="Visagie C.M."/>
            <person name="Spraker J."/>
            <person name="Barnes I."/>
            <person name="Buitendag C."/>
            <person name="Ceriani C."/>
            <person name="Del Mar Angel L."/>
            <person name="du Plessis D."/>
            <person name="Fuchs T."/>
            <person name="Gasser K."/>
            <person name="Kramer D."/>
            <person name="Li W."/>
            <person name="Munsamy K."/>
            <person name="Piso A."/>
            <person name="Price J.L."/>
            <person name="Sonnekus B."/>
            <person name="Thomas C."/>
            <person name="van der Nest A."/>
            <person name="van Dijk A."/>
            <person name="van Heerden A."/>
            <person name="van Vuuren N."/>
            <person name="Yilmaz N."/>
            <person name="Duong T.A."/>
            <person name="van der Merwe N.A."/>
            <person name="Wingfield M.J."/>
            <person name="Wingfield B.D."/>
        </authorList>
    </citation>
    <scope>NUCLEOTIDE SEQUENCE [LARGE SCALE GENOMIC DNA]</scope>
    <source>
        <strain evidence="2 3">CMW 18300</strain>
    </source>
</reference>
<sequence>MSTSRTQAAPSPGHTSPTKWTTIYQVSTPIPTGHAGSSSSFKLVMTPIIFVSFLVSLAWVDFRYSIMRSHSHSEEPSQLPRWLHRITYREAPYKYVKVDATHSKPPQNSSEGTRWYYHSKQRKLMKMEADDAFQIRGTVLVALGLLAVAAAWAASWAGWWLWTMVTAKLS</sequence>
<comment type="caution">
    <text evidence="2">The sequence shown here is derived from an EMBL/GenBank/DDBJ whole genome shotgun (WGS) entry which is preliminary data.</text>
</comment>
<organism evidence="2 3">
    <name type="scientific">Diaporthe australafricana</name>
    <dbReference type="NCBI Taxonomy" id="127596"/>
    <lineage>
        <taxon>Eukaryota</taxon>
        <taxon>Fungi</taxon>
        <taxon>Dikarya</taxon>
        <taxon>Ascomycota</taxon>
        <taxon>Pezizomycotina</taxon>
        <taxon>Sordariomycetes</taxon>
        <taxon>Sordariomycetidae</taxon>
        <taxon>Diaporthales</taxon>
        <taxon>Diaporthaceae</taxon>
        <taxon>Diaporthe</taxon>
    </lineage>
</organism>
<evidence type="ECO:0000313" key="3">
    <source>
        <dbReference type="Proteomes" id="UP001583177"/>
    </source>
</evidence>
<feature type="transmembrane region" description="Helical" evidence="1">
    <location>
        <begin position="43"/>
        <end position="62"/>
    </location>
</feature>
<keyword evidence="3" id="KW-1185">Reference proteome</keyword>
<protein>
    <recommendedName>
        <fullName evidence="4">ATP phosphoribosyltransferase</fullName>
    </recommendedName>
</protein>
<name>A0ABR3WYD5_9PEZI</name>
<dbReference type="Proteomes" id="UP001583177">
    <property type="component" value="Unassembled WGS sequence"/>
</dbReference>
<feature type="transmembrane region" description="Helical" evidence="1">
    <location>
        <begin position="135"/>
        <end position="162"/>
    </location>
</feature>
<evidence type="ECO:0008006" key="4">
    <source>
        <dbReference type="Google" id="ProtNLM"/>
    </source>
</evidence>
<evidence type="ECO:0000256" key="1">
    <source>
        <dbReference type="SAM" id="Phobius"/>
    </source>
</evidence>
<keyword evidence="1" id="KW-0812">Transmembrane</keyword>
<dbReference type="EMBL" id="JAWRVE010000044">
    <property type="protein sequence ID" value="KAL1868704.1"/>
    <property type="molecule type" value="Genomic_DNA"/>
</dbReference>
<gene>
    <name evidence="2" type="ORF">Daus18300_005838</name>
</gene>